<feature type="compositionally biased region" description="Low complexity" evidence="2">
    <location>
        <begin position="1"/>
        <end position="20"/>
    </location>
</feature>
<dbReference type="Pfam" id="PF00892">
    <property type="entry name" value="EamA"/>
    <property type="match status" value="2"/>
</dbReference>
<reference evidence="5 6" key="1">
    <citation type="submission" date="2024-11" db="EMBL/GenBank/DDBJ databases">
        <title>The Natural Products Discovery Center: Release of the First 8490 Sequenced Strains for Exploring Actinobacteria Biosynthetic Diversity.</title>
        <authorList>
            <person name="Kalkreuter E."/>
            <person name="Kautsar S.A."/>
            <person name="Yang D."/>
            <person name="Bader C.D."/>
            <person name="Teijaro C.N."/>
            <person name="Fluegel L."/>
            <person name="Davis C.M."/>
            <person name="Simpson J.R."/>
            <person name="Lauterbach L."/>
            <person name="Steele A.D."/>
            <person name="Gui C."/>
            <person name="Meng S."/>
            <person name="Li G."/>
            <person name="Viehrig K."/>
            <person name="Ye F."/>
            <person name="Su P."/>
            <person name="Kiefer A.F."/>
            <person name="Nichols A."/>
            <person name="Cepeda A.J."/>
            <person name="Yan W."/>
            <person name="Fan B."/>
            <person name="Jiang Y."/>
            <person name="Adhikari A."/>
            <person name="Zheng C.-J."/>
            <person name="Schuster L."/>
            <person name="Cowan T.M."/>
            <person name="Smanski M.J."/>
            <person name="Chevrette M.G."/>
            <person name="De Carvalho L.P.S."/>
            <person name="Shen B."/>
        </authorList>
    </citation>
    <scope>NUCLEOTIDE SEQUENCE [LARGE SCALE GENOMIC DNA]</scope>
    <source>
        <strain evidence="5 6">NPDC020863</strain>
    </source>
</reference>
<keyword evidence="3" id="KW-1133">Transmembrane helix</keyword>
<dbReference type="Proteomes" id="UP001620295">
    <property type="component" value="Unassembled WGS sequence"/>
</dbReference>
<evidence type="ECO:0000259" key="4">
    <source>
        <dbReference type="Pfam" id="PF00892"/>
    </source>
</evidence>
<feature type="transmembrane region" description="Helical" evidence="3">
    <location>
        <begin position="295"/>
        <end position="313"/>
    </location>
</feature>
<evidence type="ECO:0000256" key="3">
    <source>
        <dbReference type="SAM" id="Phobius"/>
    </source>
</evidence>
<feature type="transmembrane region" description="Helical" evidence="3">
    <location>
        <begin position="118"/>
        <end position="138"/>
    </location>
</feature>
<dbReference type="PANTHER" id="PTHR22911">
    <property type="entry name" value="ACYL-MALONYL CONDENSING ENZYME-RELATED"/>
    <property type="match status" value="1"/>
</dbReference>
<name>A0ABW8LLC0_9ACTN</name>
<feature type="domain" description="EamA" evidence="4">
    <location>
        <begin position="34"/>
        <end position="163"/>
    </location>
</feature>
<evidence type="ECO:0000256" key="1">
    <source>
        <dbReference type="ARBA" id="ARBA00007362"/>
    </source>
</evidence>
<feature type="transmembrane region" description="Helical" evidence="3">
    <location>
        <begin position="57"/>
        <end position="74"/>
    </location>
</feature>
<sequence length="323" mass="32150">MSPSSAASPAPSPATRSTSPRPHPNRLIDGPLPILTAATLWGTTGTASSMAPSGTPAAAIGAASLALGGLLLFLTTRGRWTLFTASTGAERRLLALGALAVAGCPLAFYPAVARTGVAVPTVIALGSAPVFTGLLAWATGQARPTVRWAVATLAAVTGCAVLVLGPQLTGEPAHMDATGIALAALSGLSYGTYSLIGGRLIGRGHPSSAVMGAMFGLAGLLALPVLLATGTAWLATVRGAAVALHLGVFPTFLAYRLFGHGLRHTPASVATTLSLAESAVAAVLGVAVVGERLPMVSWCGLVILALGVALLAAPRRTGRRGPG</sequence>
<keyword evidence="3" id="KW-0812">Transmembrane</keyword>
<evidence type="ECO:0000256" key="2">
    <source>
        <dbReference type="SAM" id="MobiDB-lite"/>
    </source>
</evidence>
<feature type="transmembrane region" description="Helical" evidence="3">
    <location>
        <begin position="94"/>
        <end position="112"/>
    </location>
</feature>
<dbReference type="EMBL" id="JBJDQH010000005">
    <property type="protein sequence ID" value="MFK4266697.1"/>
    <property type="molecule type" value="Genomic_DNA"/>
</dbReference>
<organism evidence="5 6">
    <name type="scientific">Streptomyces milbemycinicus</name>
    <dbReference type="NCBI Taxonomy" id="476552"/>
    <lineage>
        <taxon>Bacteria</taxon>
        <taxon>Bacillati</taxon>
        <taxon>Actinomycetota</taxon>
        <taxon>Actinomycetes</taxon>
        <taxon>Kitasatosporales</taxon>
        <taxon>Streptomycetaceae</taxon>
        <taxon>Streptomyces</taxon>
    </lineage>
</organism>
<dbReference type="PANTHER" id="PTHR22911:SF79">
    <property type="entry name" value="MOBA-LIKE NTP TRANSFERASE DOMAIN-CONTAINING PROTEIN"/>
    <property type="match status" value="1"/>
</dbReference>
<dbReference type="InterPro" id="IPR000620">
    <property type="entry name" value="EamA_dom"/>
</dbReference>
<keyword evidence="6" id="KW-1185">Reference proteome</keyword>
<feature type="transmembrane region" description="Helical" evidence="3">
    <location>
        <begin position="208"/>
        <end position="227"/>
    </location>
</feature>
<feature type="region of interest" description="Disordered" evidence="2">
    <location>
        <begin position="1"/>
        <end position="28"/>
    </location>
</feature>
<accession>A0ABW8LLC0</accession>
<evidence type="ECO:0000313" key="5">
    <source>
        <dbReference type="EMBL" id="MFK4266697.1"/>
    </source>
</evidence>
<dbReference type="SUPFAM" id="SSF103481">
    <property type="entry name" value="Multidrug resistance efflux transporter EmrE"/>
    <property type="match status" value="2"/>
</dbReference>
<keyword evidence="3" id="KW-0472">Membrane</keyword>
<proteinExistence type="inferred from homology"/>
<feature type="domain" description="EamA" evidence="4">
    <location>
        <begin position="178"/>
        <end position="311"/>
    </location>
</feature>
<evidence type="ECO:0000313" key="6">
    <source>
        <dbReference type="Proteomes" id="UP001620295"/>
    </source>
</evidence>
<gene>
    <name evidence="5" type="ORF">ACI2L5_17405</name>
</gene>
<comment type="caution">
    <text evidence="5">The sequence shown here is derived from an EMBL/GenBank/DDBJ whole genome shotgun (WGS) entry which is preliminary data.</text>
</comment>
<comment type="similarity">
    <text evidence="1">Belongs to the EamA transporter family.</text>
</comment>
<dbReference type="InterPro" id="IPR037185">
    <property type="entry name" value="EmrE-like"/>
</dbReference>
<feature type="transmembrane region" description="Helical" evidence="3">
    <location>
        <begin position="267"/>
        <end position="289"/>
    </location>
</feature>
<feature type="transmembrane region" description="Helical" evidence="3">
    <location>
        <begin position="145"/>
        <end position="165"/>
    </location>
</feature>
<feature type="transmembrane region" description="Helical" evidence="3">
    <location>
        <begin position="177"/>
        <end position="196"/>
    </location>
</feature>
<dbReference type="RefSeq" id="WP_404746566.1">
    <property type="nucleotide sequence ID" value="NZ_JBJDQH010000005.1"/>
</dbReference>
<feature type="transmembrane region" description="Helical" evidence="3">
    <location>
        <begin position="233"/>
        <end position="255"/>
    </location>
</feature>
<protein>
    <submittedName>
        <fullName evidence="5">DMT family transporter</fullName>
    </submittedName>
</protein>